<proteinExistence type="predicted"/>
<dbReference type="SUPFAM" id="SSF63829">
    <property type="entry name" value="Calcium-dependent phosphotriesterase"/>
    <property type="match status" value="2"/>
</dbReference>
<keyword evidence="2 9" id="KW-0418">Kinase</keyword>
<gene>
    <name evidence="9" type="ORF">ACPOL_0828</name>
</gene>
<keyword evidence="1" id="KW-0808">Transferase</keyword>
<dbReference type="AlphaFoldDB" id="A0A2Z5FUL1"/>
<dbReference type="Gene3D" id="1.20.5.1930">
    <property type="match status" value="1"/>
</dbReference>
<dbReference type="Pfam" id="PF07494">
    <property type="entry name" value="Reg_prop"/>
    <property type="match status" value="3"/>
</dbReference>
<evidence type="ECO:0000313" key="10">
    <source>
        <dbReference type="Proteomes" id="UP000253606"/>
    </source>
</evidence>
<dbReference type="SUPFAM" id="SSF55874">
    <property type="entry name" value="ATPase domain of HSP90 chaperone/DNA topoisomerase II/histidine kinase"/>
    <property type="match status" value="1"/>
</dbReference>
<dbReference type="GO" id="GO:0000155">
    <property type="term" value="F:phosphorelay sensor kinase activity"/>
    <property type="evidence" value="ECO:0007669"/>
    <property type="project" value="InterPro"/>
</dbReference>
<name>A0A2Z5FUL1_9BACT</name>
<reference evidence="9 10" key="1">
    <citation type="journal article" date="2018" name="Front. Microbiol.">
        <title>Hydrolytic Capabilities as a Key to Environmental Success: Chitinolytic and Cellulolytic Acidobacteria From Acidic Sub-arctic Soils and Boreal Peatlands.</title>
        <authorList>
            <person name="Belova S.E."/>
            <person name="Ravin N.V."/>
            <person name="Pankratov T.A."/>
            <person name="Rakitin A.L."/>
            <person name="Ivanova A.A."/>
            <person name="Beletsky A.V."/>
            <person name="Mardanov A.V."/>
            <person name="Sinninghe Damste J.S."/>
            <person name="Dedysh S.N."/>
        </authorList>
    </citation>
    <scope>NUCLEOTIDE SEQUENCE [LARGE SCALE GENOMIC DNA]</scope>
    <source>
        <strain evidence="9 10">SBC82</strain>
    </source>
</reference>
<dbReference type="OrthoDB" id="127270at2"/>
<dbReference type="Pfam" id="PF02518">
    <property type="entry name" value="HATPase_c"/>
    <property type="match status" value="1"/>
</dbReference>
<evidence type="ECO:0000256" key="5">
    <source>
        <dbReference type="SAM" id="SignalP"/>
    </source>
</evidence>
<dbReference type="Pfam" id="PF07730">
    <property type="entry name" value="HisKA_3"/>
    <property type="match status" value="1"/>
</dbReference>
<feature type="domain" description="Histidine kinase/HSP90-like ATPase" evidence="6">
    <location>
        <begin position="904"/>
        <end position="994"/>
    </location>
</feature>
<dbReference type="CDD" id="cd16917">
    <property type="entry name" value="HATPase_UhpB-NarQ-NarX-like"/>
    <property type="match status" value="1"/>
</dbReference>
<feature type="domain" description="Signal transduction histidine kinase subgroup 3 dimerisation and phosphoacceptor" evidence="8">
    <location>
        <begin position="798"/>
        <end position="862"/>
    </location>
</feature>
<evidence type="ECO:0000259" key="6">
    <source>
        <dbReference type="Pfam" id="PF02518"/>
    </source>
</evidence>
<dbReference type="Proteomes" id="UP000253606">
    <property type="component" value="Chromosome"/>
</dbReference>
<evidence type="ECO:0000256" key="1">
    <source>
        <dbReference type="ARBA" id="ARBA00022679"/>
    </source>
</evidence>
<organism evidence="9 10">
    <name type="scientific">Acidisarcina polymorpha</name>
    <dbReference type="NCBI Taxonomy" id="2211140"/>
    <lineage>
        <taxon>Bacteria</taxon>
        <taxon>Pseudomonadati</taxon>
        <taxon>Acidobacteriota</taxon>
        <taxon>Terriglobia</taxon>
        <taxon>Terriglobales</taxon>
        <taxon>Acidobacteriaceae</taxon>
        <taxon>Acidisarcina</taxon>
    </lineage>
</organism>
<protein>
    <submittedName>
        <fullName evidence="9">Membrane associated, signal transduction histidine kinase-like ATPase</fullName>
    </submittedName>
</protein>
<dbReference type="InterPro" id="IPR011110">
    <property type="entry name" value="Reg_prop"/>
</dbReference>
<dbReference type="InterPro" id="IPR015943">
    <property type="entry name" value="WD40/YVTN_repeat-like_dom_sf"/>
</dbReference>
<keyword evidence="10" id="KW-1185">Reference proteome</keyword>
<keyword evidence="4" id="KW-1133">Transmembrane helix</keyword>
<evidence type="ECO:0000259" key="7">
    <source>
        <dbReference type="Pfam" id="PF07495"/>
    </source>
</evidence>
<dbReference type="Gene3D" id="2.60.40.10">
    <property type="entry name" value="Immunoglobulins"/>
    <property type="match status" value="1"/>
</dbReference>
<dbReference type="Gene3D" id="2.130.10.10">
    <property type="entry name" value="YVTN repeat-like/Quinoprotein amine dehydrogenase"/>
    <property type="match status" value="3"/>
</dbReference>
<sequence length="1024" mass="112448">MTISHSIRLCFLMFWVSCTAWAADPGRYLSQYAHSSWTIQDGSFSGIPFAITQTKDGYLWIGTESGLVRFDGVRFVPWVEPEGKHLPQPSIYSLLGATDGSLWIGTGHGIARWANGELTTYASVVGRVNSIQEDDSGTIWMVRTRLSGQIGVLCGIKGSKVQCYGPSDGLPCANGANDLTLDQRGNHWIGGSEALCCWRPDSSSTYLQNDLKTTAGLIGVSAVAIGDDGVVWLGIPRAGKKFGLRRLIDGVATSYAVRGMDGATLSVNSLFLDRNKALWVGTVGQGIYRVYNGEADHFGSSDGLSSDAVQHFYQDKEGDVWVVTSKGIDRFRNLPAKTFSLREGLTADSVGSVLATRDGALWIGNQGGLDILRHGTFAKMSSHDGLPGQDVTALLEDHGGRVWIGVDGSLAVYDHYRFRLVKREDGGAVGVIVAMAEDAAHDIWASYTGVAGNPPGLLRIRDLKVIENISFPPDGGALTLASDHETGIWLGLRNGGVERYRGGHFESVAKSGDGPEDAVANLLVDPDGSLWGATDHGLIWWKGDRAATLNSRNGLPCDSVYSLIRDNLGSLWLSTRCGFITIPASEVSRWQEQPEGAVKIRLFDMFDGAQTAHTSFHPSVSRTVDARLWFANDSFVQMIDPSHLETNNLPPPVHIEQVMADRKNYSPTDEARLPALTRDLEIDYTALSFVVPGKVRFRYKLEGRDTDWQEPGTRRQALYSDLRPGKYRFQVIACNNDGVWNEEGAVLNFSIAPMWYQTAWFRILCLASIMVIGWILYRIRVRQVAKAIGARFDERLAERTRMARELHDTFLQTIQGSKFVVDDGLEEPLNAEKMHRALGQVSGWLDQAIQEGRAALNSLRSSTTLKNELAPALRRVAESGVVPEGMTISASVIGDARELHPIVRDELYRIGHQAIQNAKAHSHGRSLEIALIYGHDLTLHVRDNGVGIDPGYVMSGREDHHGLQGMRERATRIQGQLTILSSAESGTDISVVVPGRLSFLYPGTGIFSRIRNLYRRAIRNHDPL</sequence>
<feature type="chain" id="PRO_5016450625" evidence="5">
    <location>
        <begin position="23"/>
        <end position="1024"/>
    </location>
</feature>
<keyword evidence="4" id="KW-0812">Transmembrane</keyword>
<dbReference type="Pfam" id="PF07495">
    <property type="entry name" value="Y_Y_Y"/>
    <property type="match status" value="1"/>
</dbReference>
<dbReference type="InterPro" id="IPR036890">
    <property type="entry name" value="HATPase_C_sf"/>
</dbReference>
<dbReference type="PANTHER" id="PTHR24421">
    <property type="entry name" value="NITRATE/NITRITE SENSOR PROTEIN NARX-RELATED"/>
    <property type="match status" value="1"/>
</dbReference>
<dbReference type="InterPro" id="IPR011123">
    <property type="entry name" value="Y_Y_Y"/>
</dbReference>
<dbReference type="InterPro" id="IPR003594">
    <property type="entry name" value="HATPase_dom"/>
</dbReference>
<accession>A0A2Z5FUL1</accession>
<dbReference type="KEGG" id="abas:ACPOL_0828"/>
<evidence type="ECO:0000256" key="3">
    <source>
        <dbReference type="ARBA" id="ARBA00023012"/>
    </source>
</evidence>
<dbReference type="InterPro" id="IPR011712">
    <property type="entry name" value="Sig_transdc_His_kin_sub3_dim/P"/>
</dbReference>
<evidence type="ECO:0000259" key="8">
    <source>
        <dbReference type="Pfam" id="PF07730"/>
    </source>
</evidence>
<dbReference type="Gene3D" id="3.30.565.10">
    <property type="entry name" value="Histidine kinase-like ATPase, C-terminal domain"/>
    <property type="match status" value="1"/>
</dbReference>
<keyword evidence="5" id="KW-0732">Signal</keyword>
<feature type="signal peptide" evidence="5">
    <location>
        <begin position="1"/>
        <end position="22"/>
    </location>
</feature>
<feature type="domain" description="Two component regulator three Y" evidence="7">
    <location>
        <begin position="689"/>
        <end position="751"/>
    </location>
</feature>
<dbReference type="EMBL" id="CP030840">
    <property type="protein sequence ID" value="AXC10187.1"/>
    <property type="molecule type" value="Genomic_DNA"/>
</dbReference>
<evidence type="ECO:0000256" key="4">
    <source>
        <dbReference type="SAM" id="Phobius"/>
    </source>
</evidence>
<keyword evidence="3" id="KW-0902">Two-component regulatory system</keyword>
<dbReference type="GO" id="GO:0046983">
    <property type="term" value="F:protein dimerization activity"/>
    <property type="evidence" value="ECO:0007669"/>
    <property type="project" value="InterPro"/>
</dbReference>
<evidence type="ECO:0000256" key="2">
    <source>
        <dbReference type="ARBA" id="ARBA00022777"/>
    </source>
</evidence>
<dbReference type="GO" id="GO:0016020">
    <property type="term" value="C:membrane"/>
    <property type="evidence" value="ECO:0007669"/>
    <property type="project" value="InterPro"/>
</dbReference>
<keyword evidence="4" id="KW-0472">Membrane</keyword>
<dbReference type="InterPro" id="IPR050482">
    <property type="entry name" value="Sensor_HK_TwoCompSys"/>
</dbReference>
<dbReference type="InterPro" id="IPR013783">
    <property type="entry name" value="Ig-like_fold"/>
</dbReference>
<evidence type="ECO:0000313" key="9">
    <source>
        <dbReference type="EMBL" id="AXC10187.1"/>
    </source>
</evidence>
<feature type="transmembrane region" description="Helical" evidence="4">
    <location>
        <begin position="759"/>
        <end position="777"/>
    </location>
</feature>
<dbReference type="PANTHER" id="PTHR24421:SF62">
    <property type="entry name" value="SENSORY TRANSDUCTION HISTIDINE KINASE"/>
    <property type="match status" value="1"/>
</dbReference>